<proteinExistence type="inferred from homology"/>
<evidence type="ECO:0000259" key="11">
    <source>
        <dbReference type="Pfam" id="PF08491"/>
    </source>
</evidence>
<comment type="similarity">
    <text evidence="3 10">Belongs to the squalene monooxygenase family.</text>
</comment>
<dbReference type="SUPFAM" id="SSF51905">
    <property type="entry name" value="FAD/NAD(P)-binding domain"/>
    <property type="match status" value="1"/>
</dbReference>
<keyword evidence="8 10" id="KW-0560">Oxidoreductase</keyword>
<evidence type="ECO:0000256" key="1">
    <source>
        <dbReference type="ARBA" id="ARBA00001974"/>
    </source>
</evidence>
<name>A0A6A6P8R8_9PEZI</name>
<reference evidence="12" key="1">
    <citation type="journal article" date="2020" name="Stud. Mycol.">
        <title>101 Dothideomycetes genomes: a test case for predicting lifestyles and emergence of pathogens.</title>
        <authorList>
            <person name="Haridas S."/>
            <person name="Albert R."/>
            <person name="Binder M."/>
            <person name="Bloem J."/>
            <person name="Labutti K."/>
            <person name="Salamov A."/>
            <person name="Andreopoulos B."/>
            <person name="Baker S."/>
            <person name="Barry K."/>
            <person name="Bills G."/>
            <person name="Bluhm B."/>
            <person name="Cannon C."/>
            <person name="Castanera R."/>
            <person name="Culley D."/>
            <person name="Daum C."/>
            <person name="Ezra D."/>
            <person name="Gonzalez J."/>
            <person name="Henrissat B."/>
            <person name="Kuo A."/>
            <person name="Liang C."/>
            <person name="Lipzen A."/>
            <person name="Lutzoni F."/>
            <person name="Magnuson J."/>
            <person name="Mondo S."/>
            <person name="Nolan M."/>
            <person name="Ohm R."/>
            <person name="Pangilinan J."/>
            <person name="Park H.-J."/>
            <person name="Ramirez L."/>
            <person name="Alfaro M."/>
            <person name="Sun H."/>
            <person name="Tritt A."/>
            <person name="Yoshinaga Y."/>
            <person name="Zwiers L.-H."/>
            <person name="Turgeon B."/>
            <person name="Goodwin S."/>
            <person name="Spatafora J."/>
            <person name="Crous P."/>
            <person name="Grigoriev I."/>
        </authorList>
    </citation>
    <scope>NUCLEOTIDE SEQUENCE</scope>
    <source>
        <strain evidence="12">ATCC 16933</strain>
    </source>
</reference>
<comment type="subcellular location">
    <subcellularLocation>
        <location evidence="10">Endoplasmic reticulum membrane</location>
        <topology evidence="10">Multi-pass membrane protein</topology>
    </subcellularLocation>
    <subcellularLocation>
        <location evidence="2">Microsome membrane</location>
        <topology evidence="2">Multi-pass membrane protein</topology>
    </subcellularLocation>
</comment>
<comment type="cofactor">
    <cofactor evidence="1 10">
        <name>FAD</name>
        <dbReference type="ChEBI" id="CHEBI:57692"/>
    </cofactor>
</comment>
<feature type="non-terminal residue" evidence="12">
    <location>
        <position position="1"/>
    </location>
</feature>
<dbReference type="GO" id="GO:0050660">
    <property type="term" value="F:flavin adenine dinucleotide binding"/>
    <property type="evidence" value="ECO:0007669"/>
    <property type="project" value="UniProtKB-UniRule"/>
</dbReference>
<evidence type="ECO:0000256" key="7">
    <source>
        <dbReference type="ARBA" id="ARBA00022848"/>
    </source>
</evidence>
<dbReference type="Proteomes" id="UP000799766">
    <property type="component" value="Unassembled WGS sequence"/>
</dbReference>
<evidence type="ECO:0000313" key="13">
    <source>
        <dbReference type="Proteomes" id="UP000799766"/>
    </source>
</evidence>
<feature type="domain" description="Squalene epoxidase" evidence="11">
    <location>
        <begin position="43"/>
        <end position="153"/>
    </location>
</feature>
<gene>
    <name evidence="12" type="ORF">BDY21DRAFT_408433</name>
</gene>
<keyword evidence="6 10" id="KW-0274">FAD</keyword>
<dbReference type="GO" id="GO:0016126">
    <property type="term" value="P:sterol biosynthetic process"/>
    <property type="evidence" value="ECO:0007669"/>
    <property type="project" value="UniProtKB-UniRule"/>
</dbReference>
<dbReference type="GO" id="GO:0004506">
    <property type="term" value="F:squalene monooxygenase activity"/>
    <property type="evidence" value="ECO:0007669"/>
    <property type="project" value="UniProtKB-UniRule"/>
</dbReference>
<keyword evidence="5 10" id="KW-0285">Flavoprotein</keyword>
<dbReference type="EMBL" id="MU001674">
    <property type="protein sequence ID" value="KAF2460172.1"/>
    <property type="molecule type" value="Genomic_DNA"/>
</dbReference>
<dbReference type="EC" id="1.14.14.17" evidence="4 10"/>
<comment type="catalytic activity">
    <reaction evidence="10">
        <text>squalene + reduced [NADPH--hemoprotein reductase] + O2 = (S)-2,3-epoxysqualene + oxidized [NADPH--hemoprotein reductase] + H2O + H(+)</text>
        <dbReference type="Rhea" id="RHEA:25282"/>
        <dbReference type="Rhea" id="RHEA-COMP:11964"/>
        <dbReference type="Rhea" id="RHEA-COMP:11965"/>
        <dbReference type="ChEBI" id="CHEBI:15377"/>
        <dbReference type="ChEBI" id="CHEBI:15378"/>
        <dbReference type="ChEBI" id="CHEBI:15379"/>
        <dbReference type="ChEBI" id="CHEBI:15440"/>
        <dbReference type="ChEBI" id="CHEBI:15441"/>
        <dbReference type="ChEBI" id="CHEBI:57618"/>
        <dbReference type="ChEBI" id="CHEBI:58210"/>
        <dbReference type="EC" id="1.14.14.17"/>
    </reaction>
</comment>
<dbReference type="PANTHER" id="PTHR10835">
    <property type="entry name" value="SQUALENE MONOOXYGENASE"/>
    <property type="match status" value="1"/>
</dbReference>
<evidence type="ECO:0000256" key="9">
    <source>
        <dbReference type="ARBA" id="ARBA00023136"/>
    </source>
</evidence>
<dbReference type="InterPro" id="IPR040125">
    <property type="entry name" value="Squalene_monox"/>
</dbReference>
<dbReference type="AlphaFoldDB" id="A0A6A6P8R8"/>
<organism evidence="12 13">
    <name type="scientific">Lineolata rhizophorae</name>
    <dbReference type="NCBI Taxonomy" id="578093"/>
    <lineage>
        <taxon>Eukaryota</taxon>
        <taxon>Fungi</taxon>
        <taxon>Dikarya</taxon>
        <taxon>Ascomycota</taxon>
        <taxon>Pezizomycotina</taxon>
        <taxon>Dothideomycetes</taxon>
        <taxon>Dothideomycetes incertae sedis</taxon>
        <taxon>Lineolatales</taxon>
        <taxon>Lineolataceae</taxon>
        <taxon>Lineolata</taxon>
    </lineage>
</organism>
<comment type="function">
    <text evidence="10">Catalyzes the stereospecific oxidation of squalene to (S)-2,3-epoxysqualene, and is considered to be a rate-limiting enzyme in steroid biosynthesis.</text>
</comment>
<keyword evidence="10" id="KW-0256">Endoplasmic reticulum</keyword>
<dbReference type="InterPro" id="IPR036188">
    <property type="entry name" value="FAD/NAD-bd_sf"/>
</dbReference>
<sequence length="166" mass="18663">LLSRSSIDFNCFCAEELLFVRTLLCCSWLCCKHRRAVTYLPPPRRIQPSLKALDGSRPKCIASSFLQPSQSRIPGLIILGDAMSMRHPLMGGGMTVVLNDVLHLRNLLSPCVVRDIADMDLVRKQMTIFYRHRKDLASTINVLAEALYGCLSKGTSKRVFRILSAR</sequence>
<evidence type="ECO:0000313" key="12">
    <source>
        <dbReference type="EMBL" id="KAF2460172.1"/>
    </source>
</evidence>
<dbReference type="UniPathway" id="UPA00767">
    <property type="reaction ID" value="UER00752"/>
</dbReference>
<evidence type="ECO:0000256" key="2">
    <source>
        <dbReference type="ARBA" id="ARBA00004154"/>
    </source>
</evidence>
<dbReference type="Pfam" id="PF08491">
    <property type="entry name" value="SE"/>
    <property type="match status" value="1"/>
</dbReference>
<evidence type="ECO:0000256" key="8">
    <source>
        <dbReference type="ARBA" id="ARBA00023002"/>
    </source>
</evidence>
<accession>A0A6A6P8R8</accession>
<dbReference type="PANTHER" id="PTHR10835:SF0">
    <property type="entry name" value="SQUALENE MONOOXYGENASE"/>
    <property type="match status" value="1"/>
</dbReference>
<evidence type="ECO:0000256" key="4">
    <source>
        <dbReference type="ARBA" id="ARBA00012312"/>
    </source>
</evidence>
<dbReference type="GO" id="GO:0005789">
    <property type="term" value="C:endoplasmic reticulum membrane"/>
    <property type="evidence" value="ECO:0007669"/>
    <property type="project" value="UniProtKB-SubCell"/>
</dbReference>
<keyword evidence="13" id="KW-1185">Reference proteome</keyword>
<keyword evidence="7" id="KW-0492">Microsome</keyword>
<protein>
    <recommendedName>
        <fullName evidence="4 10">Squalene monooxygenase</fullName>
        <ecNumber evidence="4 10">1.14.14.17</ecNumber>
    </recommendedName>
</protein>
<evidence type="ECO:0000256" key="5">
    <source>
        <dbReference type="ARBA" id="ARBA00022630"/>
    </source>
</evidence>
<keyword evidence="9" id="KW-0472">Membrane</keyword>
<evidence type="ECO:0000256" key="10">
    <source>
        <dbReference type="RuleBase" id="RU367121"/>
    </source>
</evidence>
<evidence type="ECO:0000256" key="6">
    <source>
        <dbReference type="ARBA" id="ARBA00022827"/>
    </source>
</evidence>
<evidence type="ECO:0000256" key="3">
    <source>
        <dbReference type="ARBA" id="ARBA00008802"/>
    </source>
</evidence>
<dbReference type="InterPro" id="IPR013698">
    <property type="entry name" value="Squalene_epoxidase"/>
</dbReference>
<dbReference type="OrthoDB" id="3061561at2759"/>